<reference evidence="3 4" key="1">
    <citation type="submission" date="2019-02" db="EMBL/GenBank/DDBJ databases">
        <title>Deep-cultivation of Planctomycetes and their phenomic and genomic characterization uncovers novel biology.</title>
        <authorList>
            <person name="Wiegand S."/>
            <person name="Jogler M."/>
            <person name="Boedeker C."/>
            <person name="Pinto D."/>
            <person name="Vollmers J."/>
            <person name="Rivas-Marin E."/>
            <person name="Kohn T."/>
            <person name="Peeters S.H."/>
            <person name="Heuer A."/>
            <person name="Rast P."/>
            <person name="Oberbeckmann S."/>
            <person name="Bunk B."/>
            <person name="Jeske O."/>
            <person name="Meyerdierks A."/>
            <person name="Storesund J.E."/>
            <person name="Kallscheuer N."/>
            <person name="Luecker S."/>
            <person name="Lage O.M."/>
            <person name="Pohl T."/>
            <person name="Merkel B.J."/>
            <person name="Hornburger P."/>
            <person name="Mueller R.-W."/>
            <person name="Bruemmer F."/>
            <person name="Labrenz M."/>
            <person name="Spormann A.M."/>
            <person name="Op den Camp H."/>
            <person name="Overmann J."/>
            <person name="Amann R."/>
            <person name="Jetten M.S.M."/>
            <person name="Mascher T."/>
            <person name="Medema M.H."/>
            <person name="Devos D.P."/>
            <person name="Kaster A.-K."/>
            <person name="Ovreas L."/>
            <person name="Rohde M."/>
            <person name="Galperin M.Y."/>
            <person name="Jogler C."/>
        </authorList>
    </citation>
    <scope>NUCLEOTIDE SEQUENCE [LARGE SCALE GENOMIC DNA]</scope>
    <source>
        <strain evidence="3 4">TBK1r</strain>
    </source>
</reference>
<dbReference type="EMBL" id="CP036432">
    <property type="protein sequence ID" value="QDV86095.1"/>
    <property type="molecule type" value="Genomic_DNA"/>
</dbReference>
<keyword evidence="2" id="KW-0732">Signal</keyword>
<sequence>MRIQLFCLGLIALAIPSSLIDASAQDALKSKAVEAMREAAGYYVENVASHGGYVYHYSLDLKQRWGEGVATDDQIWIQPPGTPTVGMALLEAYAATRDAFYLDAATAAAGAVAYGQLKSGGWTNCVDLNPSGERRADYRNGKGRGKNNSSLDDGQTQSALRFLVLADLANRFRNTQIHQSAITGLDALLAAQFPNGGFPQVWTGPVSDQPIKPANYPEYDWRTEGRVKNYWDMYTLNDNVTGYVADLLIDAHRVYRDDRYLDALRRLGDFLVLAQMPMPQPGWAQQYNYDMQPIWARKFEPPGVSGDETQEVLQTLMRIAHVTGDDKYLEPIPAAAKWLRGSLLPDGRIARYYELQTNRPLYMKRRGDVYELSYDDSDLPSHYGWKTESQLAQLGKQFQRARGGLAPEPEASPRDLAKQAQQIIGALDAQRRWVSTFDGQRLVGQAKMPLGTPYLSSAIFSQNLSVLAAYVKSQSR</sequence>
<evidence type="ECO:0000256" key="2">
    <source>
        <dbReference type="SAM" id="SignalP"/>
    </source>
</evidence>
<keyword evidence="3" id="KW-0456">Lyase</keyword>
<organism evidence="3 4">
    <name type="scientific">Stieleria magnilauensis</name>
    <dbReference type="NCBI Taxonomy" id="2527963"/>
    <lineage>
        <taxon>Bacteria</taxon>
        <taxon>Pseudomonadati</taxon>
        <taxon>Planctomycetota</taxon>
        <taxon>Planctomycetia</taxon>
        <taxon>Pirellulales</taxon>
        <taxon>Pirellulaceae</taxon>
        <taxon>Stieleria</taxon>
    </lineage>
</organism>
<dbReference type="InterPro" id="IPR012669">
    <property type="entry name" value="Pectate_lyase"/>
</dbReference>
<keyword evidence="4" id="KW-1185">Reference proteome</keyword>
<dbReference type="Gene3D" id="1.50.10.20">
    <property type="match status" value="1"/>
</dbReference>
<accession>A0ABX5XYT7</accession>
<protein>
    <submittedName>
        <fullName evidence="3">Pectic acid lyase</fullName>
    </submittedName>
</protein>
<dbReference type="RefSeq" id="WP_145216730.1">
    <property type="nucleotide sequence ID" value="NZ_CP036432.1"/>
</dbReference>
<dbReference type="SUPFAM" id="SSF81853">
    <property type="entry name" value="Family 10 polysaccharide lyase"/>
    <property type="match status" value="1"/>
</dbReference>
<feature type="chain" id="PRO_5045972790" evidence="2">
    <location>
        <begin position="23"/>
        <end position="476"/>
    </location>
</feature>
<dbReference type="Proteomes" id="UP000318081">
    <property type="component" value="Chromosome"/>
</dbReference>
<evidence type="ECO:0000313" key="4">
    <source>
        <dbReference type="Proteomes" id="UP000318081"/>
    </source>
</evidence>
<evidence type="ECO:0000313" key="3">
    <source>
        <dbReference type="EMBL" id="QDV86095.1"/>
    </source>
</evidence>
<evidence type="ECO:0000256" key="1">
    <source>
        <dbReference type="SAM" id="MobiDB-lite"/>
    </source>
</evidence>
<gene>
    <name evidence="3" type="ORF">TBK1r_51130</name>
</gene>
<feature type="signal peptide" evidence="2">
    <location>
        <begin position="1"/>
        <end position="22"/>
    </location>
</feature>
<feature type="region of interest" description="Disordered" evidence="1">
    <location>
        <begin position="133"/>
        <end position="153"/>
    </location>
</feature>
<dbReference type="Pfam" id="PF09492">
    <property type="entry name" value="Pec_lyase"/>
    <property type="match status" value="1"/>
</dbReference>
<dbReference type="GO" id="GO:0016829">
    <property type="term" value="F:lyase activity"/>
    <property type="evidence" value="ECO:0007669"/>
    <property type="project" value="UniProtKB-KW"/>
</dbReference>
<name>A0ABX5XYT7_9BACT</name>
<proteinExistence type="predicted"/>